<comment type="caution">
    <text evidence="2">The sequence shown here is derived from an EMBL/GenBank/DDBJ whole genome shotgun (WGS) entry which is preliminary data.</text>
</comment>
<evidence type="ECO:0000313" key="3">
    <source>
        <dbReference type="Proteomes" id="UP000479710"/>
    </source>
</evidence>
<name>A0A6G1C9K7_9ORYZ</name>
<proteinExistence type="predicted"/>
<organism evidence="2 3">
    <name type="scientific">Oryza meyeriana var. granulata</name>
    <dbReference type="NCBI Taxonomy" id="110450"/>
    <lineage>
        <taxon>Eukaryota</taxon>
        <taxon>Viridiplantae</taxon>
        <taxon>Streptophyta</taxon>
        <taxon>Embryophyta</taxon>
        <taxon>Tracheophyta</taxon>
        <taxon>Spermatophyta</taxon>
        <taxon>Magnoliopsida</taxon>
        <taxon>Liliopsida</taxon>
        <taxon>Poales</taxon>
        <taxon>Poaceae</taxon>
        <taxon>BOP clade</taxon>
        <taxon>Oryzoideae</taxon>
        <taxon>Oryzeae</taxon>
        <taxon>Oryzinae</taxon>
        <taxon>Oryza</taxon>
        <taxon>Oryza meyeriana</taxon>
    </lineage>
</organism>
<feature type="compositionally biased region" description="Basic and acidic residues" evidence="1">
    <location>
        <begin position="1"/>
        <end position="13"/>
    </location>
</feature>
<keyword evidence="3" id="KW-1185">Reference proteome</keyword>
<evidence type="ECO:0000313" key="2">
    <source>
        <dbReference type="EMBL" id="KAF0896850.1"/>
    </source>
</evidence>
<reference evidence="2 3" key="1">
    <citation type="submission" date="2019-11" db="EMBL/GenBank/DDBJ databases">
        <title>Whole genome sequence of Oryza granulata.</title>
        <authorList>
            <person name="Li W."/>
        </authorList>
    </citation>
    <scope>NUCLEOTIDE SEQUENCE [LARGE SCALE GENOMIC DNA]</scope>
    <source>
        <strain evidence="3">cv. Menghai</strain>
        <tissue evidence="2">Leaf</tissue>
    </source>
</reference>
<accession>A0A6G1C9K7</accession>
<feature type="region of interest" description="Disordered" evidence="1">
    <location>
        <begin position="1"/>
        <end position="50"/>
    </location>
</feature>
<evidence type="ECO:0000256" key="1">
    <source>
        <dbReference type="SAM" id="MobiDB-lite"/>
    </source>
</evidence>
<protein>
    <submittedName>
        <fullName evidence="2">Uncharacterized protein</fullName>
    </submittedName>
</protein>
<gene>
    <name evidence="2" type="ORF">E2562_029362</name>
</gene>
<dbReference type="AlphaFoldDB" id="A0A6G1C9K7"/>
<dbReference type="EMBL" id="SPHZ02000010">
    <property type="protein sequence ID" value="KAF0896850.1"/>
    <property type="molecule type" value="Genomic_DNA"/>
</dbReference>
<sequence>MRCLDDDRPHAGEARPIASVRGPPRDRWSSSPEKAVQALPSKAAAGTDGARCWRMPSESCRRGAVVADKLVEFHEAVSSHHHCNVD</sequence>
<dbReference type="Proteomes" id="UP000479710">
    <property type="component" value="Unassembled WGS sequence"/>
</dbReference>